<keyword evidence="5 14" id="KW-0732">Signal</keyword>
<keyword evidence="9 16" id="KW-0675">Receptor</keyword>
<name>A0A152A9G2_TIELA</name>
<dbReference type="InterPro" id="IPR051530">
    <property type="entry name" value="mGluR/GABA-B-like"/>
</dbReference>
<dbReference type="CDD" id="cd15047">
    <property type="entry name" value="7tmC_GABA-B-like"/>
    <property type="match status" value="1"/>
</dbReference>
<dbReference type="PROSITE" id="PS51257">
    <property type="entry name" value="PROKAR_LIPOPROTEIN"/>
    <property type="match status" value="1"/>
</dbReference>
<evidence type="ECO:0000256" key="6">
    <source>
        <dbReference type="ARBA" id="ARBA00022989"/>
    </source>
</evidence>
<dbReference type="Pfam" id="PF00003">
    <property type="entry name" value="7tm_3"/>
    <property type="match status" value="1"/>
</dbReference>
<feature type="compositionally biased region" description="Low complexity" evidence="12">
    <location>
        <begin position="652"/>
        <end position="664"/>
    </location>
</feature>
<evidence type="ECO:0000256" key="11">
    <source>
        <dbReference type="ARBA" id="ARBA00023224"/>
    </source>
</evidence>
<evidence type="ECO:0000256" key="5">
    <source>
        <dbReference type="ARBA" id="ARBA00022729"/>
    </source>
</evidence>
<dbReference type="Proteomes" id="UP000076078">
    <property type="component" value="Unassembled WGS sequence"/>
</dbReference>
<gene>
    <name evidence="16" type="ORF">DLAC_00334</name>
</gene>
<dbReference type="InterPro" id="IPR003760">
    <property type="entry name" value="PnrA-like"/>
</dbReference>
<keyword evidence="7" id="KW-0297">G-protein coupled receptor</keyword>
<dbReference type="GO" id="GO:0004930">
    <property type="term" value="F:G protein-coupled receptor activity"/>
    <property type="evidence" value="ECO:0007669"/>
    <property type="project" value="UniProtKB-KW"/>
</dbReference>
<dbReference type="PROSITE" id="PS50259">
    <property type="entry name" value="G_PROTEIN_RECEP_F3_4"/>
    <property type="match status" value="1"/>
</dbReference>
<dbReference type="GO" id="GO:0005886">
    <property type="term" value="C:plasma membrane"/>
    <property type="evidence" value="ECO:0007669"/>
    <property type="project" value="InterPro"/>
</dbReference>
<evidence type="ECO:0000313" key="17">
    <source>
        <dbReference type="Proteomes" id="UP000076078"/>
    </source>
</evidence>
<comment type="caution">
    <text evidence="16">The sequence shown here is derived from an EMBL/GenBank/DDBJ whole genome shotgun (WGS) entry which is preliminary data.</text>
</comment>
<feature type="transmembrane region" description="Helical" evidence="13">
    <location>
        <begin position="447"/>
        <end position="466"/>
    </location>
</feature>
<evidence type="ECO:0000256" key="1">
    <source>
        <dbReference type="ARBA" id="ARBA00004141"/>
    </source>
</evidence>
<feature type="compositionally biased region" description="Acidic residues" evidence="12">
    <location>
        <begin position="689"/>
        <end position="702"/>
    </location>
</feature>
<keyword evidence="10" id="KW-0325">Glycoprotein</keyword>
<keyword evidence="6 13" id="KW-1133">Transmembrane helix</keyword>
<feature type="signal peptide" evidence="14">
    <location>
        <begin position="1"/>
        <end position="25"/>
    </location>
</feature>
<dbReference type="EMBL" id="LODT01000001">
    <property type="protein sequence ID" value="KYR02863.1"/>
    <property type="molecule type" value="Genomic_DNA"/>
</dbReference>
<feature type="transmembrane region" description="Helical" evidence="13">
    <location>
        <begin position="381"/>
        <end position="403"/>
    </location>
</feature>
<dbReference type="PRINTS" id="PR01176">
    <property type="entry name" value="GABABRECEPTR"/>
</dbReference>
<sequence length="714" mass="78830">MTRSFLNNVILFIVLLSCIITVTQSIKVAVLATGGPEDLGFNYQVNQAKVNAEKALNLREVYYFSDIPIPESKEFIYNLCESGYNLIIVSTLDYLSGAREAAKAYPNVQFLLRGSGATSSNIQSVTYNFISANYVTGYFAGLMTKSKIIGYVTPGPPASSNYAAHAFYVGAKNSNPDIESMYFYSTGSWLNPEISAGAANSLLSDYGVDVIGQTQDDMSVQIEAVDRGYIGIGTNGFNQKEVFGDKIALSYVLDWTSVFVDLIQKNIDHPDGNYTKTNYYGDWDNSFLTYTHSRSLDPQVKSILDEIILNFTAVPKAMAPFFCNDYNKYTFSATYLTGAELNCISQARFQNMSDPYPGMTWLGNYTIPITLKEVPKTFTRAFTATSGALILLALILEAVIYINKDKPIIRSASPIFCILIIMGGIIVYASIILWTVSPTTATCNARYWLVSIGFTTLIGSMVVKNFRIWLIFDNPELKTIKITNYQLFPWVAGLLVINALLVAIITASGDLKMVEVMGIDDLTKYQYMQVCKMNNSGAIALYILLAYFALLLLVGVFVSWKIRIVDIAEFNESKPIANTLYAISFSLFVIVSLVVSPQYYLDQQMILCIAGLFMATAALGILFVPKLYGLATRGSSTEQLFSMKKSSIASSRSSASKNSSNPDSGDSGKSSHNPHNYYKKSTNNVLAEFTDESISDQEDESNDLPIENTNSNRV</sequence>
<evidence type="ECO:0000256" key="10">
    <source>
        <dbReference type="ARBA" id="ARBA00023180"/>
    </source>
</evidence>
<comment type="similarity">
    <text evidence="2">In the C-terminal section; belongs to the G-protein coupled receptor 3 family. GABA-B receptor subfamily.</text>
</comment>
<organism evidence="16 17">
    <name type="scientific">Tieghemostelium lacteum</name>
    <name type="common">Slime mold</name>
    <name type="synonym">Dictyostelium lacteum</name>
    <dbReference type="NCBI Taxonomy" id="361077"/>
    <lineage>
        <taxon>Eukaryota</taxon>
        <taxon>Amoebozoa</taxon>
        <taxon>Evosea</taxon>
        <taxon>Eumycetozoa</taxon>
        <taxon>Dictyostelia</taxon>
        <taxon>Dictyosteliales</taxon>
        <taxon>Raperosteliaceae</taxon>
        <taxon>Tieghemostelium</taxon>
    </lineage>
</organism>
<dbReference type="InterPro" id="IPR017978">
    <property type="entry name" value="GPCR_3_C"/>
</dbReference>
<comment type="similarity">
    <text evidence="3">In the N-terminal section; belongs to the BMP lipoprotein family.</text>
</comment>
<feature type="transmembrane region" description="Helical" evidence="13">
    <location>
        <begin position="539"/>
        <end position="560"/>
    </location>
</feature>
<reference evidence="16 17" key="1">
    <citation type="submission" date="2015-12" db="EMBL/GenBank/DDBJ databases">
        <title>Dictyostelia acquired genes for synthesis and detection of signals that induce cell-type specialization by lateral gene transfer from prokaryotes.</title>
        <authorList>
            <person name="Gloeckner G."/>
            <person name="Schaap P."/>
        </authorList>
    </citation>
    <scope>NUCLEOTIDE SEQUENCE [LARGE SCALE GENOMIC DNA]</scope>
    <source>
        <strain evidence="16 17">TK</strain>
    </source>
</reference>
<evidence type="ECO:0000256" key="7">
    <source>
        <dbReference type="ARBA" id="ARBA00023040"/>
    </source>
</evidence>
<evidence type="ECO:0000313" key="16">
    <source>
        <dbReference type="EMBL" id="KYR02863.1"/>
    </source>
</evidence>
<comment type="subcellular location">
    <subcellularLocation>
        <location evidence="1">Membrane</location>
        <topology evidence="1">Multi-pass membrane protein</topology>
    </subcellularLocation>
</comment>
<feature type="chain" id="PRO_5007593796" evidence="14">
    <location>
        <begin position="26"/>
        <end position="714"/>
    </location>
</feature>
<dbReference type="InParanoid" id="A0A152A9G2"/>
<keyword evidence="17" id="KW-1185">Reference proteome</keyword>
<dbReference type="OrthoDB" id="17301at2759"/>
<evidence type="ECO:0000256" key="4">
    <source>
        <dbReference type="ARBA" id="ARBA00022692"/>
    </source>
</evidence>
<dbReference type="Pfam" id="PF02608">
    <property type="entry name" value="Bmp"/>
    <property type="match status" value="1"/>
</dbReference>
<accession>A0A152A9G2</accession>
<proteinExistence type="inferred from homology"/>
<evidence type="ECO:0000256" key="3">
    <source>
        <dbReference type="ARBA" id="ARBA00010620"/>
    </source>
</evidence>
<protein>
    <submittedName>
        <fullName evidence="16">G-protein-coupled receptor family 3</fullName>
    </submittedName>
</protein>
<feature type="compositionally biased region" description="Polar residues" evidence="12">
    <location>
        <begin position="667"/>
        <end position="685"/>
    </location>
</feature>
<keyword evidence="11" id="KW-0807">Transducer</keyword>
<feature type="transmembrane region" description="Helical" evidence="13">
    <location>
        <begin position="604"/>
        <end position="624"/>
    </location>
</feature>
<dbReference type="PANTHER" id="PTHR46924">
    <property type="entry name" value="METABOTROPIC GLUTAMATE RECEPTOR-LIKE PROTEIN C-RELATED-RELATED"/>
    <property type="match status" value="1"/>
</dbReference>
<feature type="region of interest" description="Disordered" evidence="12">
    <location>
        <begin position="652"/>
        <end position="714"/>
    </location>
</feature>
<dbReference type="FunCoup" id="A0A152A9G2">
    <property type="interactions" value="25"/>
</dbReference>
<dbReference type="AlphaFoldDB" id="A0A152A9G2"/>
<feature type="domain" description="G-protein coupled receptors family 3 profile" evidence="15">
    <location>
        <begin position="390"/>
        <end position="633"/>
    </location>
</feature>
<feature type="transmembrane region" description="Helical" evidence="13">
    <location>
        <begin position="415"/>
        <end position="435"/>
    </location>
</feature>
<keyword evidence="4 13" id="KW-0812">Transmembrane</keyword>
<feature type="transmembrane region" description="Helical" evidence="13">
    <location>
        <begin position="487"/>
        <end position="507"/>
    </location>
</feature>
<dbReference type="Gene3D" id="3.40.50.2300">
    <property type="match status" value="2"/>
</dbReference>
<evidence type="ECO:0000256" key="14">
    <source>
        <dbReference type="SAM" id="SignalP"/>
    </source>
</evidence>
<evidence type="ECO:0000256" key="8">
    <source>
        <dbReference type="ARBA" id="ARBA00023136"/>
    </source>
</evidence>
<feature type="transmembrane region" description="Helical" evidence="13">
    <location>
        <begin position="580"/>
        <end position="598"/>
    </location>
</feature>
<keyword evidence="8 13" id="KW-0472">Membrane</keyword>
<evidence type="ECO:0000256" key="13">
    <source>
        <dbReference type="SAM" id="Phobius"/>
    </source>
</evidence>
<evidence type="ECO:0000256" key="2">
    <source>
        <dbReference type="ARBA" id="ARBA00005414"/>
    </source>
</evidence>
<evidence type="ECO:0000256" key="12">
    <source>
        <dbReference type="SAM" id="MobiDB-lite"/>
    </source>
</evidence>
<evidence type="ECO:0000256" key="9">
    <source>
        <dbReference type="ARBA" id="ARBA00023170"/>
    </source>
</evidence>
<dbReference type="OMA" id="QITYNYA"/>
<evidence type="ECO:0000259" key="15">
    <source>
        <dbReference type="PROSITE" id="PS50259"/>
    </source>
</evidence>